<dbReference type="SUPFAM" id="SSF57184">
    <property type="entry name" value="Growth factor receptor domain"/>
    <property type="match status" value="1"/>
</dbReference>
<dbReference type="InterPro" id="IPR009030">
    <property type="entry name" value="Growth_fac_rcpt_cys_sf"/>
</dbReference>
<evidence type="ECO:0000313" key="3">
    <source>
        <dbReference type="Proteomes" id="UP001429564"/>
    </source>
</evidence>
<comment type="caution">
    <text evidence="2">The sequence shown here is derived from an EMBL/GenBank/DDBJ whole genome shotgun (WGS) entry which is preliminary data.</text>
</comment>
<feature type="signal peptide" evidence="1">
    <location>
        <begin position="1"/>
        <end position="26"/>
    </location>
</feature>
<dbReference type="Gene3D" id="2.10.25.10">
    <property type="entry name" value="Laminin"/>
    <property type="match status" value="6"/>
</dbReference>
<name>A0ABX0WE59_9RHOB</name>
<accession>A0ABX0WE59</accession>
<gene>
    <name evidence="2" type="ORF">DL239_19390</name>
</gene>
<keyword evidence="3" id="KW-1185">Reference proteome</keyword>
<evidence type="ECO:0000313" key="2">
    <source>
        <dbReference type="EMBL" id="NIZ63133.1"/>
    </source>
</evidence>
<keyword evidence="1" id="KW-0732">Signal</keyword>
<dbReference type="Proteomes" id="UP001429564">
    <property type="component" value="Unassembled WGS sequence"/>
</dbReference>
<organism evidence="2 3">
    <name type="scientific">Parasedimentitalea denitrificans</name>
    <dbReference type="NCBI Taxonomy" id="2211118"/>
    <lineage>
        <taxon>Bacteria</taxon>
        <taxon>Pseudomonadati</taxon>
        <taxon>Pseudomonadota</taxon>
        <taxon>Alphaproteobacteria</taxon>
        <taxon>Rhodobacterales</taxon>
        <taxon>Paracoccaceae</taxon>
        <taxon>Parasedimentitalea</taxon>
    </lineage>
</organism>
<reference evidence="2 3" key="1">
    <citation type="submission" date="2018-05" db="EMBL/GenBank/DDBJ databases">
        <authorList>
            <person name="Zhang Y.-J."/>
        </authorList>
    </citation>
    <scope>NUCLEOTIDE SEQUENCE [LARGE SCALE GENOMIC DNA]</scope>
    <source>
        <strain evidence="2 3">CY04</strain>
    </source>
</reference>
<evidence type="ECO:0000256" key="1">
    <source>
        <dbReference type="SAM" id="SignalP"/>
    </source>
</evidence>
<evidence type="ECO:0008006" key="4">
    <source>
        <dbReference type="Google" id="ProtNLM"/>
    </source>
</evidence>
<feature type="chain" id="PRO_5046285003" description="MSP1 EGF domain 1" evidence="1">
    <location>
        <begin position="27"/>
        <end position="220"/>
    </location>
</feature>
<protein>
    <recommendedName>
        <fullName evidence="4">MSP1 EGF domain 1</fullName>
    </recommendedName>
</protein>
<dbReference type="EMBL" id="QHLQ01000029">
    <property type="protein sequence ID" value="NIZ63133.1"/>
    <property type="molecule type" value="Genomic_DNA"/>
</dbReference>
<proteinExistence type="predicted"/>
<sequence length="220" mass="24152">MMARFIVLTGLATAFAQPAASDVALASVPENAHQKSYGEGWDCDASYRLADDACIAVVVPKNAYATNRTFGSGWECTHGFVEVGGETCAEIVVPDGGFLDPSGRRWGCLRGFQKIDDSCQKIVLPDNAYLTENVHGAVWQCARGYQTNGTSCVEIAVPKNAFLNTSTYGRRWTCERGYAAFGDLCSRLDLPENAHLDRTGNSWVCNRNFQRKKDRCILAY</sequence>